<reference evidence="2" key="1">
    <citation type="submission" date="2018-09" db="EMBL/GenBank/DDBJ databases">
        <authorList>
            <consortium name="PulseNet: The National Subtyping Network for Foodborne Disease Surveillance"/>
            <person name="Tarr C.L."/>
            <person name="Trees E."/>
            <person name="Katz L.S."/>
            <person name="Carleton-Romer H.A."/>
            <person name="Stroika S."/>
            <person name="Kucerova Z."/>
            <person name="Roache K.F."/>
            <person name="Sabol A.L."/>
            <person name="Besser J."/>
            <person name="Gerner-Smidt P."/>
        </authorList>
    </citation>
    <scope>NUCLEOTIDE SEQUENCE</scope>
    <source>
        <strain evidence="2">PNUSAS053063</strain>
    </source>
</reference>
<keyword evidence="1" id="KW-0732">Signal</keyword>
<feature type="chain" id="PRO_5026175550" evidence="1">
    <location>
        <begin position="24"/>
        <end position="400"/>
    </location>
</feature>
<feature type="signal peptide" evidence="1">
    <location>
        <begin position="1"/>
        <end position="23"/>
    </location>
</feature>
<gene>
    <name evidence="2" type="ORF">D3453_19585</name>
</gene>
<sequence length="400" mass="42923">MQRKTLLAALIAILSRTACQAHAYSVTVVASRPVEQQVVPRMEAIKGVLSDILSTQTATGTAINQNSEKLASVIAQNGQATRQQMIFSNETQRLEEARKSFTVPDSICSESASGIATESKSASASAASKLSKGGGVSNRSIRDRLASAANSPVREAYDGAAIHASYCTEAEYARFGGTAVCPSVGKIPGGDSQVRSIYHGAGTADTPAALTWDQKQIDAATAYMKNTSRPSAGRALGKGEVNTQSGRTYVGLQNEYNGIIDSASNPQLTLIADSTPNESTRKALAETLQSDSAAAYFDQVASPEAKARGYMSTREFEAFEAGRRYANTAYLVDLQEMQGDNLLRELVRITAQMNWQLNDLKEQIRQGNVISGQQLALTARQYYEKQLGSLEKTINQANAR</sequence>
<dbReference type="AlphaFoldDB" id="A0A5U1S5G0"/>
<dbReference type="InterPro" id="IPR053782">
    <property type="entry name" value="TraW-like"/>
</dbReference>
<name>A0A5U1S5G0_SALER</name>
<comment type="caution">
    <text evidence="2">The sequence shown here is derived from an EMBL/GenBank/DDBJ whole genome shotgun (WGS) entry which is preliminary data.</text>
</comment>
<accession>A0A5U1S5G0</accession>
<evidence type="ECO:0000313" key="2">
    <source>
        <dbReference type="EMBL" id="EBO8151080.1"/>
    </source>
</evidence>
<dbReference type="NCBIfam" id="NF033888">
    <property type="entry name" value="conj_TraW"/>
    <property type="match status" value="1"/>
</dbReference>
<protein>
    <submittedName>
        <fullName evidence="2">Conjugal transfer protein</fullName>
    </submittedName>
</protein>
<proteinExistence type="predicted"/>
<dbReference type="EMBL" id="AAGJSG010000013">
    <property type="protein sequence ID" value="EBO8151080.1"/>
    <property type="molecule type" value="Genomic_DNA"/>
</dbReference>
<evidence type="ECO:0000256" key="1">
    <source>
        <dbReference type="SAM" id="SignalP"/>
    </source>
</evidence>
<organism evidence="2">
    <name type="scientific">Salmonella enterica</name>
    <name type="common">Salmonella choleraesuis</name>
    <dbReference type="NCBI Taxonomy" id="28901"/>
    <lineage>
        <taxon>Bacteria</taxon>
        <taxon>Pseudomonadati</taxon>
        <taxon>Pseudomonadota</taxon>
        <taxon>Gammaproteobacteria</taxon>
        <taxon>Enterobacterales</taxon>
        <taxon>Enterobacteriaceae</taxon>
        <taxon>Salmonella</taxon>
    </lineage>
</organism>